<dbReference type="GO" id="GO:0030514">
    <property type="term" value="P:negative regulation of BMP signaling pathway"/>
    <property type="evidence" value="ECO:0007669"/>
    <property type="project" value="TreeGrafter"/>
</dbReference>
<keyword evidence="3" id="KW-1185">Reference proteome</keyword>
<dbReference type="GO" id="GO:0031490">
    <property type="term" value="F:chromatin DNA binding"/>
    <property type="evidence" value="ECO:0007669"/>
    <property type="project" value="TreeGrafter"/>
</dbReference>
<dbReference type="PANTHER" id="PTHR13428">
    <property type="entry name" value="INNER NUCLEAR MEMBRANE PROTEIN MAN1 LEM DOMAIN CONTAINING PROTEIN"/>
    <property type="match status" value="1"/>
</dbReference>
<dbReference type="InterPro" id="IPR035979">
    <property type="entry name" value="RBD_domain_sf"/>
</dbReference>
<name>H2YT83_CIOSA</name>
<dbReference type="InterPro" id="IPR052277">
    <property type="entry name" value="INM_ESCRT-Associated"/>
</dbReference>
<evidence type="ECO:0000256" key="1">
    <source>
        <dbReference type="SAM" id="MobiDB-lite"/>
    </source>
</evidence>
<dbReference type="OMA" id="HIHVERY"/>
<sequence>MVWRWIQVSSPSKKQQTPGRVWQGEAFDTNRSINTPNISPTPCLKIRNMFERDNETGDNWHLAIQDSILEKCRGNNGILCIRVEKASTEGLVYMKCSTNQGAGQAFKSLHGSWFDGRLVTVKFISLNRFHSHYPDSVGLTSPLTPTSSTPVSTFLPPSPGFTTSTPLHPH</sequence>
<evidence type="ECO:0000313" key="2">
    <source>
        <dbReference type="Ensembl" id="ENSCSAVP00000008543.1"/>
    </source>
</evidence>
<dbReference type="InterPro" id="IPR012677">
    <property type="entry name" value="Nucleotide-bd_a/b_plait_sf"/>
</dbReference>
<dbReference type="eggNOG" id="KOG0147">
    <property type="taxonomic scope" value="Eukaryota"/>
</dbReference>
<evidence type="ECO:0008006" key="4">
    <source>
        <dbReference type="Google" id="ProtNLM"/>
    </source>
</evidence>
<dbReference type="InParanoid" id="H2YT83"/>
<dbReference type="STRING" id="51511.ENSCSAVP00000008543"/>
<reference evidence="3" key="1">
    <citation type="submission" date="2003-08" db="EMBL/GenBank/DDBJ databases">
        <authorList>
            <person name="Birren B."/>
            <person name="Nusbaum C."/>
            <person name="Abebe A."/>
            <person name="Abouelleil A."/>
            <person name="Adekoya E."/>
            <person name="Ait-zahra M."/>
            <person name="Allen N."/>
            <person name="Allen T."/>
            <person name="An P."/>
            <person name="Anderson M."/>
            <person name="Anderson S."/>
            <person name="Arachchi H."/>
            <person name="Armbruster J."/>
            <person name="Bachantsang P."/>
            <person name="Baldwin J."/>
            <person name="Barry A."/>
            <person name="Bayul T."/>
            <person name="Blitshsteyn B."/>
            <person name="Bloom T."/>
            <person name="Blye J."/>
            <person name="Boguslavskiy L."/>
            <person name="Borowsky M."/>
            <person name="Boukhgalter B."/>
            <person name="Brunache A."/>
            <person name="Butler J."/>
            <person name="Calixte N."/>
            <person name="Calvo S."/>
            <person name="Camarata J."/>
            <person name="Campo K."/>
            <person name="Chang J."/>
            <person name="Cheshatsang Y."/>
            <person name="Citroen M."/>
            <person name="Collymore A."/>
            <person name="Considine T."/>
            <person name="Cook A."/>
            <person name="Cooke P."/>
            <person name="Corum B."/>
            <person name="Cuomo C."/>
            <person name="David R."/>
            <person name="Dawoe T."/>
            <person name="Degray S."/>
            <person name="Dodge S."/>
            <person name="Dooley K."/>
            <person name="Dorje P."/>
            <person name="Dorjee K."/>
            <person name="Dorris L."/>
            <person name="Duffey N."/>
            <person name="Dupes A."/>
            <person name="Elkins T."/>
            <person name="Engels R."/>
            <person name="Erickson J."/>
            <person name="Farina A."/>
            <person name="Faro S."/>
            <person name="Ferreira P."/>
            <person name="Fischer H."/>
            <person name="Fitzgerald M."/>
            <person name="Foley K."/>
            <person name="Gage D."/>
            <person name="Galagan J."/>
            <person name="Gearin G."/>
            <person name="Gnerre S."/>
            <person name="Gnirke A."/>
            <person name="Goyette A."/>
            <person name="Graham J."/>
            <person name="Grandbois E."/>
            <person name="Gyaltsen K."/>
            <person name="Hafez N."/>
            <person name="Hagopian D."/>
            <person name="Hagos B."/>
            <person name="Hall J."/>
            <person name="Hatcher B."/>
            <person name="Heller A."/>
            <person name="Higgins H."/>
            <person name="Honan T."/>
            <person name="Horn A."/>
            <person name="Houde N."/>
            <person name="Hughes L."/>
            <person name="Hulme W."/>
            <person name="Husby E."/>
            <person name="Iliev I."/>
            <person name="Jaffe D."/>
            <person name="Jones C."/>
            <person name="Kamal M."/>
            <person name="Kamat A."/>
            <person name="Kamvysselis M."/>
            <person name="Karlsson E."/>
            <person name="Kells C."/>
            <person name="Kieu A."/>
            <person name="Kisner P."/>
            <person name="Kodira C."/>
            <person name="Kulbokas E."/>
            <person name="Labutti K."/>
            <person name="Lama D."/>
            <person name="Landers T."/>
            <person name="Leger J."/>
            <person name="Levine S."/>
            <person name="Lewis D."/>
            <person name="Lewis T."/>
            <person name="Lindblad-toh K."/>
            <person name="Liu X."/>
            <person name="Lokyitsang T."/>
            <person name="Lokyitsang Y."/>
            <person name="Lucien O."/>
            <person name="Lui A."/>
            <person name="Ma L.J."/>
            <person name="Mabbitt R."/>
            <person name="Macdonald J."/>
            <person name="Maclean C."/>
            <person name="Major J."/>
            <person name="Manning J."/>
            <person name="Marabella R."/>
            <person name="Maru K."/>
            <person name="Matthews C."/>
            <person name="Mauceli E."/>
            <person name="Mccarthy M."/>
            <person name="Mcdonough S."/>
            <person name="Mcghee T."/>
            <person name="Meldrim J."/>
            <person name="Meneus L."/>
            <person name="Mesirov J."/>
            <person name="Mihalev A."/>
            <person name="Mihova T."/>
            <person name="Mikkelsen T."/>
            <person name="Mlenga V."/>
            <person name="Moru K."/>
            <person name="Mozes J."/>
            <person name="Mulrain L."/>
            <person name="Munson G."/>
            <person name="Naylor J."/>
            <person name="Newes C."/>
            <person name="Nguyen C."/>
            <person name="Nguyen N."/>
            <person name="Nguyen T."/>
            <person name="Nicol R."/>
            <person name="Nielsen C."/>
            <person name="Nizzari M."/>
            <person name="Norbu C."/>
            <person name="Norbu N."/>
            <person name="O'donnell P."/>
            <person name="Okoawo O."/>
            <person name="O'leary S."/>
            <person name="Omotosho B."/>
            <person name="O'neill K."/>
            <person name="Osman S."/>
            <person name="Parker S."/>
            <person name="Perrin D."/>
            <person name="Phunkhang P."/>
            <person name="Piqani B."/>
            <person name="Purcell S."/>
            <person name="Rachupka T."/>
            <person name="Ramasamy U."/>
            <person name="Rameau R."/>
            <person name="Ray V."/>
            <person name="Raymond C."/>
            <person name="Retta R."/>
            <person name="Richardson S."/>
            <person name="Rise C."/>
            <person name="Rodriguez J."/>
            <person name="Rogers J."/>
            <person name="Rogov P."/>
            <person name="Rutman M."/>
            <person name="Schupbach R."/>
            <person name="Seaman C."/>
            <person name="Settipalli S."/>
            <person name="Sharpe T."/>
            <person name="Sheridan J."/>
            <person name="Sherpa N."/>
            <person name="Shi J."/>
            <person name="Smirnov S."/>
            <person name="Smith C."/>
            <person name="Sougnez C."/>
            <person name="Spencer B."/>
            <person name="Stalker J."/>
            <person name="Stange-thomann N."/>
            <person name="Stavropoulos S."/>
            <person name="Stetson K."/>
            <person name="Stone C."/>
            <person name="Stone S."/>
            <person name="Stubbs M."/>
            <person name="Talamas J."/>
            <person name="Tchuinga P."/>
            <person name="Tenzing P."/>
            <person name="Tesfaye S."/>
            <person name="Theodore J."/>
            <person name="Thoulutsang Y."/>
            <person name="Topham K."/>
            <person name="Towey S."/>
            <person name="Tsamla T."/>
            <person name="Tsomo N."/>
            <person name="Vallee D."/>
            <person name="Vassiliev H."/>
            <person name="Venkataraman V."/>
            <person name="Vinson J."/>
            <person name="Vo A."/>
            <person name="Wade C."/>
            <person name="Wang S."/>
            <person name="Wangchuk T."/>
            <person name="Wangdi T."/>
            <person name="Whittaker C."/>
            <person name="Wilkinson J."/>
            <person name="Wu Y."/>
            <person name="Wyman D."/>
            <person name="Yadav S."/>
            <person name="Yang S."/>
            <person name="Yang X."/>
            <person name="Yeager S."/>
            <person name="Yee E."/>
            <person name="Young G."/>
            <person name="Zainoun J."/>
            <person name="Zembeck L."/>
            <person name="Zimmer A."/>
            <person name="Zody M."/>
            <person name="Lander E."/>
        </authorList>
    </citation>
    <scope>NUCLEOTIDE SEQUENCE [LARGE SCALE GENOMIC DNA]</scope>
</reference>
<dbReference type="GeneTree" id="ENSGT00940000171142"/>
<evidence type="ECO:0000313" key="3">
    <source>
        <dbReference type="Proteomes" id="UP000007875"/>
    </source>
</evidence>
<feature type="compositionally biased region" description="Polar residues" evidence="1">
    <location>
        <begin position="160"/>
        <end position="170"/>
    </location>
</feature>
<protein>
    <recommendedName>
        <fullName evidence="4">RRM domain-containing protein</fullName>
    </recommendedName>
</protein>
<dbReference type="SUPFAM" id="SSF54928">
    <property type="entry name" value="RNA-binding domain, RBD"/>
    <property type="match status" value="1"/>
</dbReference>
<feature type="region of interest" description="Disordered" evidence="1">
    <location>
        <begin position="142"/>
        <end position="170"/>
    </location>
</feature>
<proteinExistence type="predicted"/>
<feature type="compositionally biased region" description="Low complexity" evidence="1">
    <location>
        <begin position="142"/>
        <end position="155"/>
    </location>
</feature>
<dbReference type="AlphaFoldDB" id="H2YT83"/>
<organism evidence="2 3">
    <name type="scientific">Ciona savignyi</name>
    <name type="common">Pacific transparent sea squirt</name>
    <dbReference type="NCBI Taxonomy" id="51511"/>
    <lineage>
        <taxon>Eukaryota</taxon>
        <taxon>Metazoa</taxon>
        <taxon>Chordata</taxon>
        <taxon>Tunicata</taxon>
        <taxon>Ascidiacea</taxon>
        <taxon>Phlebobranchia</taxon>
        <taxon>Cionidae</taxon>
        <taxon>Ciona</taxon>
    </lineage>
</organism>
<dbReference type="InterPro" id="IPR034394">
    <property type="entry name" value="Man1_RRM"/>
</dbReference>
<dbReference type="Ensembl" id="ENSCSAVT00000008653.1">
    <property type="protein sequence ID" value="ENSCSAVP00000008543.1"/>
    <property type="gene ID" value="ENSCSAVG00000005077.1"/>
</dbReference>
<reference evidence="2" key="3">
    <citation type="submission" date="2025-09" db="UniProtKB">
        <authorList>
            <consortium name="Ensembl"/>
        </authorList>
    </citation>
    <scope>IDENTIFICATION</scope>
</reference>
<reference evidence="2" key="2">
    <citation type="submission" date="2025-08" db="UniProtKB">
        <authorList>
            <consortium name="Ensembl"/>
        </authorList>
    </citation>
    <scope>IDENTIFICATION</scope>
</reference>
<accession>H2YT83</accession>
<dbReference type="Gene3D" id="3.30.70.330">
    <property type="match status" value="1"/>
</dbReference>
<dbReference type="PANTHER" id="PTHR13428:SF12">
    <property type="entry name" value="INNER NUCLEAR MEMBRANE PROTEIN MAN1"/>
    <property type="match status" value="1"/>
</dbReference>
<dbReference type="HOGENOM" id="CLU_1570100_0_0_1"/>
<dbReference type="FunFam" id="3.30.70.330:FF:000176">
    <property type="entry name" value="Inner nuclear membrane protein Man1"/>
    <property type="match status" value="1"/>
</dbReference>
<dbReference type="CDD" id="cd12286">
    <property type="entry name" value="RRM_Man1"/>
    <property type="match status" value="1"/>
</dbReference>
<dbReference type="Proteomes" id="UP000007875">
    <property type="component" value="Unassembled WGS sequence"/>
</dbReference>
<dbReference type="GO" id="GO:0006998">
    <property type="term" value="P:nuclear envelope organization"/>
    <property type="evidence" value="ECO:0007669"/>
    <property type="project" value="TreeGrafter"/>
</dbReference>